<accession>A0ACB0KQV7</accession>
<comment type="caution">
    <text evidence="1">The sequence shown here is derived from an EMBL/GenBank/DDBJ whole genome shotgun (WGS) entry which is preliminary data.</text>
</comment>
<proteinExistence type="predicted"/>
<organism evidence="1 2">
    <name type="scientific">Trifolium pratense</name>
    <name type="common">Red clover</name>
    <dbReference type="NCBI Taxonomy" id="57577"/>
    <lineage>
        <taxon>Eukaryota</taxon>
        <taxon>Viridiplantae</taxon>
        <taxon>Streptophyta</taxon>
        <taxon>Embryophyta</taxon>
        <taxon>Tracheophyta</taxon>
        <taxon>Spermatophyta</taxon>
        <taxon>Magnoliopsida</taxon>
        <taxon>eudicotyledons</taxon>
        <taxon>Gunneridae</taxon>
        <taxon>Pentapetalae</taxon>
        <taxon>rosids</taxon>
        <taxon>fabids</taxon>
        <taxon>Fabales</taxon>
        <taxon>Fabaceae</taxon>
        <taxon>Papilionoideae</taxon>
        <taxon>50 kb inversion clade</taxon>
        <taxon>NPAAA clade</taxon>
        <taxon>Hologalegina</taxon>
        <taxon>IRL clade</taxon>
        <taxon>Trifolieae</taxon>
        <taxon>Trifolium</taxon>
    </lineage>
</organism>
<protein>
    <submittedName>
        <fullName evidence="1">Uncharacterized protein</fullName>
    </submittedName>
</protein>
<evidence type="ECO:0000313" key="2">
    <source>
        <dbReference type="Proteomes" id="UP001177021"/>
    </source>
</evidence>
<keyword evidence="2" id="KW-1185">Reference proteome</keyword>
<dbReference type="Proteomes" id="UP001177021">
    <property type="component" value="Unassembled WGS sequence"/>
</dbReference>
<dbReference type="EMBL" id="CASHSV030000311">
    <property type="protein sequence ID" value="CAJ2657707.1"/>
    <property type="molecule type" value="Genomic_DNA"/>
</dbReference>
<name>A0ACB0KQV7_TRIPR</name>
<gene>
    <name evidence="1" type="ORF">MILVUS5_LOCUS24233</name>
</gene>
<sequence>MTTPSPEAVATFMRITGASEFVAVQKLEEYGGNLNEAVNAHFIEGNSHIQEQNLAATATPHYNYSEANNQSNQNRAGSRGVLPFFNAARRFRPSLLLDSNYRRELRDLCNGLGSTTLSSSTPPHGSPQGEGREFPTGNDSALVSPYRPGLSYAGAVNNGNLSSHGQGYYGTNDYQNNYPLAQSNSPRIRDLDVEDAMIQAAIEASKEESTERSSWNAPNDFSDDELPQSIFHQEDDDLAHVISLSLQTAEQEEALRELQVKEEKKVLGTHALLAKGEKTNTSRSRLEPGPSSSRNVASDVAQPVINNPLNHNAGGHHQVHGDPFIAEKWGGISSDELNEALLIETALFSEIPNHNSHKSSSLPGLQHHSGKNVDPKMQSSSSSASQLLTQLLRQQQDADYLASLLVDKQKELNSLKKAETNSSKKEESHEKMPKRAELEKKLDTKKIMLPNEPPLGDENAITIVVRMPDGGRCERRFFKTDKLQLLFDFIDISGAVEPGTYRVVKSYPRRAFSINDSSATLNEVGLSNKNEALFLELI</sequence>
<evidence type="ECO:0000313" key="1">
    <source>
        <dbReference type="EMBL" id="CAJ2657707.1"/>
    </source>
</evidence>
<reference evidence="1" key="1">
    <citation type="submission" date="2023-10" db="EMBL/GenBank/DDBJ databases">
        <authorList>
            <person name="Rodriguez Cubillos JULIANA M."/>
            <person name="De Vega J."/>
        </authorList>
    </citation>
    <scope>NUCLEOTIDE SEQUENCE</scope>
</reference>